<dbReference type="EMBL" id="KI395851">
    <property type="protein sequence ID" value="ERM97773.1"/>
    <property type="molecule type" value="Genomic_DNA"/>
</dbReference>
<organism evidence="1 2">
    <name type="scientific">Amborella trichopoda</name>
    <dbReference type="NCBI Taxonomy" id="13333"/>
    <lineage>
        <taxon>Eukaryota</taxon>
        <taxon>Viridiplantae</taxon>
        <taxon>Streptophyta</taxon>
        <taxon>Embryophyta</taxon>
        <taxon>Tracheophyta</taxon>
        <taxon>Spermatophyta</taxon>
        <taxon>Magnoliopsida</taxon>
        <taxon>Amborellales</taxon>
        <taxon>Amborellaceae</taxon>
        <taxon>Amborella</taxon>
    </lineage>
</organism>
<accession>W1NQN1</accession>
<dbReference type="Gene3D" id="2.40.70.10">
    <property type="entry name" value="Acid Proteases"/>
    <property type="match status" value="1"/>
</dbReference>
<evidence type="ECO:0000313" key="1">
    <source>
        <dbReference type="EMBL" id="ERM97773.1"/>
    </source>
</evidence>
<dbReference type="CDD" id="cd00303">
    <property type="entry name" value="retropepsin_like"/>
    <property type="match status" value="1"/>
</dbReference>
<reference evidence="2" key="1">
    <citation type="journal article" date="2013" name="Science">
        <title>The Amborella genome and the evolution of flowering plants.</title>
        <authorList>
            <consortium name="Amborella Genome Project"/>
        </authorList>
    </citation>
    <scope>NUCLEOTIDE SEQUENCE [LARGE SCALE GENOMIC DNA]</scope>
</reference>
<keyword evidence="2" id="KW-1185">Reference proteome</keyword>
<dbReference type="Gramene" id="ERM97773">
    <property type="protein sequence ID" value="ERM97773"/>
    <property type="gene ID" value="AMTR_s00116p00087510"/>
</dbReference>
<dbReference type="OMA" id="TICDETC"/>
<dbReference type="InterPro" id="IPR021109">
    <property type="entry name" value="Peptidase_aspartic_dom_sf"/>
</dbReference>
<proteinExistence type="predicted"/>
<protein>
    <recommendedName>
        <fullName evidence="3">Aspartic peptidase DDI1-type domain-containing protein</fullName>
    </recommendedName>
</protein>
<evidence type="ECO:0008006" key="3">
    <source>
        <dbReference type="Google" id="ProtNLM"/>
    </source>
</evidence>
<dbReference type="STRING" id="13333.W1NQN1"/>
<dbReference type="Proteomes" id="UP000017836">
    <property type="component" value="Unassembled WGS sequence"/>
</dbReference>
<name>W1NQN1_AMBTC</name>
<gene>
    <name evidence="1" type="ORF">AMTR_s00116p00087510</name>
</gene>
<dbReference type="AlphaFoldDB" id="W1NQN1"/>
<evidence type="ECO:0000313" key="2">
    <source>
        <dbReference type="Proteomes" id="UP000017836"/>
    </source>
</evidence>
<sequence length="177" mass="19410">MCSICKGPNRAINCPKKKSLNTVQNMEEDEEEVVRSTPLQHHTIQKIKVTLNGKEMKAMVDTRATLNFVAANETVQLGLKLAVDGNKLKTEHAAPQSFEGAARDVPLKMGAWRGKVTLVAVPYDDFEVIHGLEFPANAKAVVVPHLGVVTICDETCLVWCLLSARARGRNCLPCKSM</sequence>
<dbReference type="HOGENOM" id="CLU_1519882_0_0_1"/>